<dbReference type="OrthoDB" id="5861240at2759"/>
<dbReference type="InterPro" id="IPR000535">
    <property type="entry name" value="MSP_dom"/>
</dbReference>
<gene>
    <name evidence="4" type="primary">Acey_s0011.g1305</name>
    <name evidence="4" type="ORF">Y032_0011g1305</name>
</gene>
<comment type="function">
    <text evidence="1">Central component in molecular interactions underlying sperm crawling. Forms an extensive filament system that extends from sperm villipoda, along the leading edge of the pseudopod.</text>
</comment>
<evidence type="ECO:0000259" key="3">
    <source>
        <dbReference type="PROSITE" id="PS50202"/>
    </source>
</evidence>
<feature type="transmembrane region" description="Helical" evidence="2">
    <location>
        <begin position="92"/>
        <end position="114"/>
    </location>
</feature>
<keyword evidence="5" id="KW-1185">Reference proteome</keyword>
<keyword evidence="2" id="KW-0472">Membrane</keyword>
<dbReference type="Proteomes" id="UP000024635">
    <property type="component" value="Unassembled WGS sequence"/>
</dbReference>
<accession>A0A016VDC0</accession>
<dbReference type="InterPro" id="IPR013783">
    <property type="entry name" value="Ig-like_fold"/>
</dbReference>
<evidence type="ECO:0000313" key="4">
    <source>
        <dbReference type="EMBL" id="EYC25629.1"/>
    </source>
</evidence>
<keyword evidence="1" id="KW-0206">Cytoskeleton</keyword>
<evidence type="ECO:0000256" key="1">
    <source>
        <dbReference type="RuleBase" id="RU003425"/>
    </source>
</evidence>
<organism evidence="4 5">
    <name type="scientific">Ancylostoma ceylanicum</name>
    <dbReference type="NCBI Taxonomy" id="53326"/>
    <lineage>
        <taxon>Eukaryota</taxon>
        <taxon>Metazoa</taxon>
        <taxon>Ecdysozoa</taxon>
        <taxon>Nematoda</taxon>
        <taxon>Chromadorea</taxon>
        <taxon>Rhabditida</taxon>
        <taxon>Rhabditina</taxon>
        <taxon>Rhabditomorpha</taxon>
        <taxon>Strongyloidea</taxon>
        <taxon>Ancylostomatidae</taxon>
        <taxon>Ancylostomatinae</taxon>
        <taxon>Ancylostoma</taxon>
    </lineage>
</organism>
<proteinExistence type="predicted"/>
<evidence type="ECO:0000256" key="2">
    <source>
        <dbReference type="SAM" id="Phobius"/>
    </source>
</evidence>
<sequence>MQNQPYTQIRARSGEFPHSDFSPMTNAPSSDHCGGNVDLSTREVLILAIMCGFAAFNLHSADTKSFLNVFTLVPAILFTFKILMINKDNSTVGVGIVAMFWMYYGMGVVCDVLFGTGEGYLAVQLVLLGALGVSAYRGGLPDQQLSAGNNDVSDILSRVCSFVKHRQNSEERVVYNGSPFMETMKAPTYKGFHSNLSHTESTQDLSTATALEFDKETAERTLLTAILNQTDTALEIFPNEAEKPPMDLTETAPPSKPAFADSESSVLVHYGDLIAEPDRMIQFRHHTDSQKITITNISGRNIAWTVKTNAIYEIGASPSQGTLRKGAKAEINVVLNADKVAIPDAVRYSDKLAIDYSFVDDTKARFKRRRMKPNATKRYQFDILYRF</sequence>
<keyword evidence="1" id="KW-0963">Cytoplasm</keyword>
<dbReference type="EMBL" id="JARK01001347">
    <property type="protein sequence ID" value="EYC25629.1"/>
    <property type="molecule type" value="Genomic_DNA"/>
</dbReference>
<name>A0A016VDC0_9BILA</name>
<reference evidence="5" key="1">
    <citation type="journal article" date="2015" name="Nat. Genet.">
        <title>The genome and transcriptome of the zoonotic hookworm Ancylostoma ceylanicum identify infection-specific gene families.</title>
        <authorList>
            <person name="Schwarz E.M."/>
            <person name="Hu Y."/>
            <person name="Antoshechkin I."/>
            <person name="Miller M.M."/>
            <person name="Sternberg P.W."/>
            <person name="Aroian R.V."/>
        </authorList>
    </citation>
    <scope>NUCLEOTIDE SEQUENCE</scope>
    <source>
        <strain evidence="5">HY135</strain>
    </source>
</reference>
<dbReference type="InterPro" id="IPR008962">
    <property type="entry name" value="PapD-like_sf"/>
</dbReference>
<feature type="transmembrane region" description="Helical" evidence="2">
    <location>
        <begin position="66"/>
        <end position="85"/>
    </location>
</feature>
<protein>
    <recommendedName>
        <fullName evidence="1">Major sperm protein</fullName>
    </recommendedName>
</protein>
<feature type="transmembrane region" description="Helical" evidence="2">
    <location>
        <begin position="44"/>
        <end position="60"/>
    </location>
</feature>
<keyword evidence="2" id="KW-0812">Transmembrane</keyword>
<dbReference type="Pfam" id="PF00635">
    <property type="entry name" value="Motile_Sperm"/>
    <property type="match status" value="1"/>
</dbReference>
<evidence type="ECO:0000313" key="5">
    <source>
        <dbReference type="Proteomes" id="UP000024635"/>
    </source>
</evidence>
<dbReference type="SUPFAM" id="SSF49354">
    <property type="entry name" value="PapD-like"/>
    <property type="match status" value="1"/>
</dbReference>
<dbReference type="Gene3D" id="2.60.40.10">
    <property type="entry name" value="Immunoglobulins"/>
    <property type="match status" value="1"/>
</dbReference>
<dbReference type="PROSITE" id="PS50202">
    <property type="entry name" value="MSP"/>
    <property type="match status" value="1"/>
</dbReference>
<dbReference type="AlphaFoldDB" id="A0A016VDC0"/>
<feature type="domain" description="MSP" evidence="3">
    <location>
        <begin position="272"/>
        <end position="386"/>
    </location>
</feature>
<comment type="caution">
    <text evidence="4">The sequence shown here is derived from an EMBL/GenBank/DDBJ whole genome shotgun (WGS) entry which is preliminary data.</text>
</comment>
<keyword evidence="2" id="KW-1133">Transmembrane helix</keyword>